<dbReference type="SMART" id="SM00421">
    <property type="entry name" value="HTH_LUXR"/>
    <property type="match status" value="1"/>
</dbReference>
<dbReference type="Proteomes" id="UP001501343">
    <property type="component" value="Unassembled WGS sequence"/>
</dbReference>
<dbReference type="InterPro" id="IPR000792">
    <property type="entry name" value="Tscrpt_reg_LuxR_C"/>
</dbReference>
<dbReference type="EMBL" id="BAAAOF010000004">
    <property type="protein sequence ID" value="GAA1928017.1"/>
    <property type="molecule type" value="Genomic_DNA"/>
</dbReference>
<dbReference type="Gene3D" id="3.40.50.300">
    <property type="entry name" value="P-loop containing nucleotide triphosphate hydrolases"/>
    <property type="match status" value="1"/>
</dbReference>
<organism evidence="4 5">
    <name type="scientific">Microbacterium aoyamense</name>
    <dbReference type="NCBI Taxonomy" id="344166"/>
    <lineage>
        <taxon>Bacteria</taxon>
        <taxon>Bacillati</taxon>
        <taxon>Actinomycetota</taxon>
        <taxon>Actinomycetes</taxon>
        <taxon>Micrococcales</taxon>
        <taxon>Microbacteriaceae</taxon>
        <taxon>Microbacterium</taxon>
    </lineage>
</organism>
<comment type="caution">
    <text evidence="4">The sequence shown here is derived from an EMBL/GenBank/DDBJ whole genome shotgun (WGS) entry which is preliminary data.</text>
</comment>
<dbReference type="Pfam" id="PF13191">
    <property type="entry name" value="AAA_16"/>
    <property type="match status" value="1"/>
</dbReference>
<dbReference type="PANTHER" id="PTHR16305">
    <property type="entry name" value="TESTICULAR SOLUBLE ADENYLYL CYCLASE"/>
    <property type="match status" value="1"/>
</dbReference>
<dbReference type="CDD" id="cd06170">
    <property type="entry name" value="LuxR_C_like"/>
    <property type="match status" value="1"/>
</dbReference>
<evidence type="ECO:0000256" key="1">
    <source>
        <dbReference type="ARBA" id="ARBA00022741"/>
    </source>
</evidence>
<gene>
    <name evidence="4" type="ORF">GCM10009775_20040</name>
</gene>
<dbReference type="SUPFAM" id="SSF52540">
    <property type="entry name" value="P-loop containing nucleoside triphosphate hydrolases"/>
    <property type="match status" value="1"/>
</dbReference>
<sequence>MTDLAVRAEWHDETMAAPASSSRMVGRESELATLLDLIDEGRSGRPRTAIVRGEAGIGKTRLVRELLAAARATADADPPLVVAVGPCVDLGPIGTPFGPVRRVLRDLADEVGLDALRAAAGSSAAAANLACLLPELGDAETEVRAGELAEAIEVLLENLSTDRHVVIVIEDLQWADAATLGLLKTFATTLRGRHLTIVATYRSDDIDRFHPLRPVLSELDRSRAVVRVEVAPLTPGEVAEQVSALAGDGRRRVPRTDELAARSGGIPFLVEELVDLEGPELPETLRDLVLARYTRLSAPAQEMIRVMAAGGLNLDHDMLAGVSTLDEAGLDAALREAIDARVLVAAGTGYGFRHALTQEAVYAEILPSERVRVHRRYAERLHDAGFGAPDDVAALAEHWLAARDLPAAFDATAVALAQARRGFAPAMAATLAERLTELWDQVPDAGPRAGETLPGLHLAAAEAWHDLGESHRALRAAEEGLAADPEDPLTRAALLRMRFVQSFNAEGRNRREDLDAAIAILEASQAAEATTLQSRTLSNLALLERGEAAARDTAQAIALAEQAGNDPALAVALTAEAWRLADENGLEEQALAPLERAVTLDVSPAMKSYVGEAYVDLLRRVGRFDEACLVGEQHRADAVRAGMERKSGTAFSFVLSRSHFAAGRPAEGLAHARRARRYADRGSRPSAARLFASHHHWNDESGIRDELLADERTSIDEILRKNPEKHSSWVVERGDTLLTATGTMDAGSPSAAEAQTTAAELAAIATGDHPGRVQRAAAVTLALLLRDSPSAQHAAALRTAAASWPSEGLAPLHAAVVIAGLADAEGASAGERVALWRAALETEPGRSLAVWHRHLAELRLATALLDAGDRTEAADLLARIDAEASIDGVARVARWARELSVTAGLAQHDVPATGDVIAGLTPRERQVLELVAEGLTNPQIGERLFISPKTASVHVSAILGKIGAANRAEAAALYAAAS</sequence>
<keyword evidence="1" id="KW-0547">Nucleotide-binding</keyword>
<evidence type="ECO:0000259" key="3">
    <source>
        <dbReference type="PROSITE" id="PS50043"/>
    </source>
</evidence>
<evidence type="ECO:0000256" key="2">
    <source>
        <dbReference type="ARBA" id="ARBA00022840"/>
    </source>
</evidence>
<dbReference type="InterPro" id="IPR036388">
    <property type="entry name" value="WH-like_DNA-bd_sf"/>
</dbReference>
<dbReference type="PANTHER" id="PTHR16305:SF35">
    <property type="entry name" value="TRANSCRIPTIONAL ACTIVATOR DOMAIN"/>
    <property type="match status" value="1"/>
</dbReference>
<proteinExistence type="predicted"/>
<dbReference type="SUPFAM" id="SSF46894">
    <property type="entry name" value="C-terminal effector domain of the bipartite response regulators"/>
    <property type="match status" value="1"/>
</dbReference>
<keyword evidence="5" id="KW-1185">Reference proteome</keyword>
<dbReference type="InterPro" id="IPR016032">
    <property type="entry name" value="Sig_transdc_resp-reg_C-effctor"/>
</dbReference>
<dbReference type="InterPro" id="IPR041664">
    <property type="entry name" value="AAA_16"/>
</dbReference>
<evidence type="ECO:0000313" key="5">
    <source>
        <dbReference type="Proteomes" id="UP001501343"/>
    </source>
</evidence>
<dbReference type="PROSITE" id="PS50043">
    <property type="entry name" value="HTH_LUXR_2"/>
    <property type="match status" value="1"/>
</dbReference>
<feature type="domain" description="HTH luxR-type" evidence="3">
    <location>
        <begin position="913"/>
        <end position="978"/>
    </location>
</feature>
<evidence type="ECO:0000313" key="4">
    <source>
        <dbReference type="EMBL" id="GAA1928017.1"/>
    </source>
</evidence>
<dbReference type="InterPro" id="IPR027417">
    <property type="entry name" value="P-loop_NTPase"/>
</dbReference>
<name>A0ABN2PPF4_9MICO</name>
<dbReference type="Pfam" id="PF00196">
    <property type="entry name" value="GerE"/>
    <property type="match status" value="1"/>
</dbReference>
<reference evidence="4 5" key="1">
    <citation type="journal article" date="2019" name="Int. J. Syst. Evol. Microbiol.">
        <title>The Global Catalogue of Microorganisms (GCM) 10K type strain sequencing project: providing services to taxonomists for standard genome sequencing and annotation.</title>
        <authorList>
            <consortium name="The Broad Institute Genomics Platform"/>
            <consortium name="The Broad Institute Genome Sequencing Center for Infectious Disease"/>
            <person name="Wu L."/>
            <person name="Ma J."/>
        </authorList>
    </citation>
    <scope>NUCLEOTIDE SEQUENCE [LARGE SCALE GENOMIC DNA]</scope>
    <source>
        <strain evidence="4 5">JCM 14900</strain>
    </source>
</reference>
<keyword evidence="2" id="KW-0067">ATP-binding</keyword>
<dbReference type="Gene3D" id="1.10.10.10">
    <property type="entry name" value="Winged helix-like DNA-binding domain superfamily/Winged helix DNA-binding domain"/>
    <property type="match status" value="1"/>
</dbReference>
<dbReference type="InterPro" id="IPR011990">
    <property type="entry name" value="TPR-like_helical_dom_sf"/>
</dbReference>
<protein>
    <recommendedName>
        <fullName evidence="3">HTH luxR-type domain-containing protein</fullName>
    </recommendedName>
</protein>
<accession>A0ABN2PPF4</accession>
<dbReference type="Gene3D" id="1.25.40.10">
    <property type="entry name" value="Tetratricopeptide repeat domain"/>
    <property type="match status" value="1"/>
</dbReference>
<dbReference type="PRINTS" id="PR00038">
    <property type="entry name" value="HTHLUXR"/>
</dbReference>